<dbReference type="GO" id="GO:0016747">
    <property type="term" value="F:acyltransferase activity, transferring groups other than amino-acyl groups"/>
    <property type="evidence" value="ECO:0007669"/>
    <property type="project" value="InterPro"/>
</dbReference>
<dbReference type="InterPro" id="IPR016181">
    <property type="entry name" value="Acyl_CoA_acyltransferase"/>
</dbReference>
<dbReference type="Proteomes" id="UP000675781">
    <property type="component" value="Unassembled WGS sequence"/>
</dbReference>
<dbReference type="InterPro" id="IPR051531">
    <property type="entry name" value="N-acetyltransferase"/>
</dbReference>
<evidence type="ECO:0000313" key="2">
    <source>
        <dbReference type="EMBL" id="MBR7835644.1"/>
    </source>
</evidence>
<dbReference type="EMBL" id="JAGSOG010000103">
    <property type="protein sequence ID" value="MBR7835644.1"/>
    <property type="molecule type" value="Genomic_DNA"/>
</dbReference>
<evidence type="ECO:0000313" key="3">
    <source>
        <dbReference type="Proteomes" id="UP000675781"/>
    </source>
</evidence>
<dbReference type="Pfam" id="PF13302">
    <property type="entry name" value="Acetyltransf_3"/>
    <property type="match status" value="1"/>
</dbReference>
<comment type="caution">
    <text evidence="2">The sequence shown here is derived from an EMBL/GenBank/DDBJ whole genome shotgun (WGS) entry which is preliminary data.</text>
</comment>
<dbReference type="PROSITE" id="PS51186">
    <property type="entry name" value="GNAT"/>
    <property type="match status" value="1"/>
</dbReference>
<sequence>MNQTIVLETPRLRLRPLTSNPADVAEFVRMHADPRVNTFVGAYTEQQAVDRLRIVEQQWAQRGHGLFAVESREDGRFLGRSGLQYWEQWDEVEAAWTYRFEAHGHGYATEAAEAFLAWGWRTLGIDRITSLIDPRNAASARVAERLGFRAGALEQRFEPARDMIVYELRRPAA</sequence>
<reference evidence="2" key="1">
    <citation type="submission" date="2021-04" db="EMBL/GenBank/DDBJ databases">
        <title>Genome based classification of Actinospica acidithermotolerans sp. nov., an actinobacterium isolated from an Indonesian hot spring.</title>
        <authorList>
            <person name="Kusuma A.B."/>
            <person name="Putra K.E."/>
            <person name="Nafisah S."/>
            <person name="Loh J."/>
            <person name="Nouioui I."/>
            <person name="Goodfellow M."/>
        </authorList>
    </citation>
    <scope>NUCLEOTIDE SEQUENCE</scope>
    <source>
        <strain evidence="2">CSCA 57</strain>
    </source>
</reference>
<proteinExistence type="predicted"/>
<dbReference type="SUPFAM" id="SSF55729">
    <property type="entry name" value="Acyl-CoA N-acyltransferases (Nat)"/>
    <property type="match status" value="1"/>
</dbReference>
<accession>A0A941EV79</accession>
<dbReference type="Gene3D" id="3.40.630.30">
    <property type="match status" value="1"/>
</dbReference>
<keyword evidence="3" id="KW-1185">Reference proteome</keyword>
<dbReference type="AlphaFoldDB" id="A0A941EV79"/>
<dbReference type="RefSeq" id="WP_212530134.1">
    <property type="nucleotide sequence ID" value="NZ_JAGSOG010000103.1"/>
</dbReference>
<organism evidence="2 3">
    <name type="scientific">Actinospica durhamensis</name>
    <dbReference type="NCBI Taxonomy" id="1508375"/>
    <lineage>
        <taxon>Bacteria</taxon>
        <taxon>Bacillati</taxon>
        <taxon>Actinomycetota</taxon>
        <taxon>Actinomycetes</taxon>
        <taxon>Catenulisporales</taxon>
        <taxon>Actinospicaceae</taxon>
        <taxon>Actinospica</taxon>
    </lineage>
</organism>
<evidence type="ECO:0000259" key="1">
    <source>
        <dbReference type="PROSITE" id="PS51186"/>
    </source>
</evidence>
<protein>
    <submittedName>
        <fullName evidence="2">GNAT family N-acetyltransferase</fullName>
    </submittedName>
</protein>
<name>A0A941EV79_9ACTN</name>
<dbReference type="PANTHER" id="PTHR43792">
    <property type="entry name" value="GNAT FAMILY, PUTATIVE (AFU_ORTHOLOGUE AFUA_3G00765)-RELATED-RELATED"/>
    <property type="match status" value="1"/>
</dbReference>
<feature type="domain" description="N-acetyltransferase" evidence="1">
    <location>
        <begin position="12"/>
        <end position="171"/>
    </location>
</feature>
<gene>
    <name evidence="2" type="ORF">KDL01_20380</name>
</gene>
<dbReference type="InterPro" id="IPR000182">
    <property type="entry name" value="GNAT_dom"/>
</dbReference>
<dbReference type="PANTHER" id="PTHR43792:SF1">
    <property type="entry name" value="N-ACETYLTRANSFERASE DOMAIN-CONTAINING PROTEIN"/>
    <property type="match status" value="1"/>
</dbReference>